<proteinExistence type="predicted"/>
<name>A0A2H4P735_9CAUD</name>
<dbReference type="RefSeq" id="YP_009620728.1">
    <property type="nucleotide sequence ID" value="NC_042091.1"/>
</dbReference>
<evidence type="ECO:0000313" key="4">
    <source>
        <dbReference type="Proteomes" id="UP000241592"/>
    </source>
</evidence>
<accession>A0A2H4P735</accession>
<dbReference type="InterPro" id="IPR002035">
    <property type="entry name" value="VWF_A"/>
</dbReference>
<feature type="compositionally biased region" description="Acidic residues" evidence="1">
    <location>
        <begin position="287"/>
        <end position="318"/>
    </location>
</feature>
<dbReference type="KEGG" id="vg:40097384"/>
<dbReference type="Gene3D" id="3.40.50.410">
    <property type="entry name" value="von Willebrand factor, type A domain"/>
    <property type="match status" value="1"/>
</dbReference>
<dbReference type="EMBL" id="MG018927">
    <property type="protein sequence ID" value="ATW57994.1"/>
    <property type="molecule type" value="Genomic_DNA"/>
</dbReference>
<dbReference type="InterPro" id="IPR006538">
    <property type="entry name" value="CobT"/>
</dbReference>
<dbReference type="Pfam" id="PF11775">
    <property type="entry name" value="CobT_C"/>
    <property type="match status" value="1"/>
</dbReference>
<dbReference type="GeneID" id="40097384"/>
<gene>
    <name evidence="3" type="primary">cobT</name>
    <name evidence="3" type="ORF">CNR34_00061</name>
</gene>
<evidence type="ECO:0000256" key="1">
    <source>
        <dbReference type="SAM" id="MobiDB-lite"/>
    </source>
</evidence>
<dbReference type="OrthoDB" id="33402at10239"/>
<feature type="compositionally biased region" description="Gly residues" evidence="1">
    <location>
        <begin position="234"/>
        <end position="250"/>
    </location>
</feature>
<protein>
    <submittedName>
        <fullName evidence="3">Aerobic cobaltochelatase subunit</fullName>
    </submittedName>
</protein>
<dbReference type="InterPro" id="IPR036465">
    <property type="entry name" value="vWFA_dom_sf"/>
</dbReference>
<dbReference type="Pfam" id="PF06213">
    <property type="entry name" value="CobT"/>
    <property type="match status" value="1"/>
</dbReference>
<dbReference type="SUPFAM" id="SSF53300">
    <property type="entry name" value="vWA-like"/>
    <property type="match status" value="1"/>
</dbReference>
<keyword evidence="4" id="KW-1185">Reference proteome</keyword>
<dbReference type="PROSITE" id="PS50234">
    <property type="entry name" value="VWFA"/>
    <property type="match status" value="1"/>
</dbReference>
<dbReference type="Proteomes" id="UP000241592">
    <property type="component" value="Segment"/>
</dbReference>
<reference evidence="3 4" key="1">
    <citation type="submission" date="2017-09" db="EMBL/GenBank/DDBJ databases">
        <authorList>
            <person name="Ehlers B."/>
            <person name="Leendertz F.H."/>
        </authorList>
    </citation>
    <scope>NUCLEOTIDE SEQUENCE [LARGE SCALE GENOMIC DNA]</scope>
</reference>
<feature type="compositionally biased region" description="Acidic residues" evidence="1">
    <location>
        <begin position="217"/>
        <end position="228"/>
    </location>
</feature>
<evidence type="ECO:0000313" key="3">
    <source>
        <dbReference type="EMBL" id="ATW57994.1"/>
    </source>
</evidence>
<organism evidence="3 4">
    <name type="scientific">Pseudomonas phage nickie</name>
    <dbReference type="NCBI Taxonomy" id="2048977"/>
    <lineage>
        <taxon>Viruses</taxon>
        <taxon>Duplodnaviria</taxon>
        <taxon>Heunggongvirae</taxon>
        <taxon>Uroviricota</taxon>
        <taxon>Caudoviricetes</taxon>
        <taxon>Nickievirus</taxon>
        <taxon>Nickievirus nickie</taxon>
    </lineage>
</organism>
<feature type="domain" description="VWFA" evidence="2">
    <location>
        <begin position="483"/>
        <end position="694"/>
    </location>
</feature>
<dbReference type="InterPro" id="IPR025861">
    <property type="entry name" value="CobT_VWA_dom"/>
</dbReference>
<dbReference type="InterPro" id="IPR051928">
    <property type="entry name" value="NorD/CobT"/>
</dbReference>
<evidence type="ECO:0000259" key="2">
    <source>
        <dbReference type="PROSITE" id="PS50234"/>
    </source>
</evidence>
<dbReference type="PANTHER" id="PTHR41248">
    <property type="entry name" value="NORD PROTEIN"/>
    <property type="match status" value="1"/>
</dbReference>
<feature type="region of interest" description="Disordered" evidence="1">
    <location>
        <begin position="213"/>
        <end position="351"/>
    </location>
</feature>
<dbReference type="PANTHER" id="PTHR41248:SF1">
    <property type="entry name" value="NORD PROTEIN"/>
    <property type="match status" value="1"/>
</dbReference>
<sequence length="694" mass="76174">MDRTQRIVIMREAITKIAQILTDSKVLVTQAGVKAFVKYDDRTHKATRVNIPMIPDDASDELIEGIQGFLDSEISKVLYADGKSNLRAAHENMSGLYNPLESFFCEKEMVKNFAGSRHNLANMHQTFVDKFIEPKLKEALANGAEEQELFQVLAIPALRAWGGQKFFIDYMSDKWSLIAGIQKQLDPVAKKMQGMTKASDCYDMAKEIRNVVMGEPPEGDGDNPFGDEDPSKSGKGGGGGGAGGRGGKSGAKGKQPPKANKGAGAGELGDEEDEDPSAAGGGGKPELEDDEKEEGEDGEEDDDDLDDDEEDEGDDEGDKPERREEESGEGGDGISSQQENQGPKEDTESAQSEYGGANYLKDFDWNKTQDIGTEFGQYVSDLCSTEMAEEDYTVFTREWDQLEAPKIPSSYSPKWLEDMESAIAGMVGPVSRNLERAFAARNKSLTQQGLRKGKMSSNNLYRLVAGDDHIYKSKIEHKTREIAVSLVIDCSGSMGGSKIHTAMCSAWVLADVLGRLGVECEIMGFTTGDLYAQRSKDLYKEMCDEHAAGREWDRCEPLRLPMFKTFKEKFSIEVKKRMASYAHVQSSMASNIDGESIQYAYESLNRHANRGKKKGKMMIVFSDGQPAGGVSSAKLNAHLKAVVKRIEKDGTNIVGVGIMSNAVQHFYRKNVKLDNVADLPGIVLNQLRDALLAS</sequence>